<dbReference type="PROSITE" id="PS00878">
    <property type="entry name" value="ODR_DC_2_1"/>
    <property type="match status" value="1"/>
</dbReference>
<evidence type="ECO:0000256" key="10">
    <source>
        <dbReference type="RuleBase" id="RU003737"/>
    </source>
</evidence>
<evidence type="ECO:0000256" key="5">
    <source>
        <dbReference type="ARBA" id="ARBA00034115"/>
    </source>
</evidence>
<dbReference type="PROSITE" id="PS00879">
    <property type="entry name" value="ODR_DC_2_2"/>
    <property type="match status" value="1"/>
</dbReference>
<dbReference type="InterPro" id="IPR022657">
    <property type="entry name" value="De-COase2_CS"/>
</dbReference>
<dbReference type="InterPro" id="IPR022653">
    <property type="entry name" value="De-COase2_pyr-phos_BS"/>
</dbReference>
<dbReference type="UniPathway" id="UPA00535">
    <property type="reaction ID" value="UER00288"/>
</dbReference>
<dbReference type="Proteomes" id="UP000256970">
    <property type="component" value="Unassembled WGS sequence"/>
</dbReference>
<dbReference type="InterPro" id="IPR002433">
    <property type="entry name" value="Orn_de-COase"/>
</dbReference>
<keyword evidence="14" id="KW-1185">Reference proteome</keyword>
<organism evidence="13 14">
    <name type="scientific">Tetradesmus obliquus</name>
    <name type="common">Green alga</name>
    <name type="synonym">Acutodesmus obliquus</name>
    <dbReference type="NCBI Taxonomy" id="3088"/>
    <lineage>
        <taxon>Eukaryota</taxon>
        <taxon>Viridiplantae</taxon>
        <taxon>Chlorophyta</taxon>
        <taxon>core chlorophytes</taxon>
        <taxon>Chlorophyceae</taxon>
        <taxon>CS clade</taxon>
        <taxon>Sphaeropleales</taxon>
        <taxon>Scenedesmaceae</taxon>
        <taxon>Tetradesmus</taxon>
    </lineage>
</organism>
<comment type="subunit">
    <text evidence="7">Homodimer. Only the dimer is catalytically active, as the active sites are constructed of residues from both monomers.</text>
</comment>
<evidence type="ECO:0000313" key="14">
    <source>
        <dbReference type="Proteomes" id="UP000256970"/>
    </source>
</evidence>
<sequence>MSSSASLLMPCSSLERRCSEADAFDYLLGSPRACILEQLKSASATSGGCGLKLAEQAAPKVPDVATMAKVRGSWHLAAVKKPAAAAVLMDLKVQRVSHGGPEGVKGVASQLITQHQLDDTFYVVDLANVVRLFKAWCAAMPRVVPFYAIKCNPDPGVVRLLAALGAGFDCASLGEVQQVLDLGVSPSRIIFAHPCKRPCDIRYAREHGVGLTTFDTESELVKIANFFPGFKCVLRIRADDPEARVPLGLKYGANPEEAPKLLATAQRLGLDVVGVSFHVGSACKNLAAYSSAIEKAHEIFDLGNSLGFSMQLLDIGGGFTGHFDSCGNVMFGDIATTINGALAAHFPPESGVQVIAEPGRYFAETAATLLTPVYGVRDRPDGSGGIKKDYWITDGLYGSFNCILYDGQNPEYLVLRSPELPAIVGSAPVFTSTIWGPTCDSADCVYKDVQLPLLRNSDFLCFPNAGAYTVAGACDFNGIAMTSPRLFYVFSDSAVDALVEGVEAGAKEE</sequence>
<evidence type="ECO:0000256" key="8">
    <source>
        <dbReference type="ARBA" id="ARBA00049127"/>
    </source>
</evidence>
<evidence type="ECO:0000313" key="13">
    <source>
        <dbReference type="EMBL" id="SZX73740.1"/>
    </source>
</evidence>
<dbReference type="SUPFAM" id="SSF50621">
    <property type="entry name" value="Alanine racemase C-terminal domain-like"/>
    <property type="match status" value="1"/>
</dbReference>
<comment type="similarity">
    <text evidence="2 10">Belongs to the Orn/Lys/Arg decarboxylase class-II family.</text>
</comment>
<dbReference type="STRING" id="3088.A0A383W980"/>
<dbReference type="EC" id="4.1.1.17" evidence="6"/>
<keyword evidence="4" id="KW-0456">Lyase</keyword>
<dbReference type="GO" id="GO:0005737">
    <property type="term" value="C:cytoplasm"/>
    <property type="evidence" value="ECO:0007669"/>
    <property type="project" value="TreeGrafter"/>
</dbReference>
<dbReference type="PANTHER" id="PTHR11482:SF6">
    <property type="entry name" value="ORNITHINE DECARBOXYLASE 1-RELATED"/>
    <property type="match status" value="1"/>
</dbReference>
<name>A0A383W980_TETOB</name>
<evidence type="ECO:0000256" key="3">
    <source>
        <dbReference type="ARBA" id="ARBA00022898"/>
    </source>
</evidence>
<accession>A0A383W980</accession>
<dbReference type="InterPro" id="IPR009006">
    <property type="entry name" value="Ala_racemase/Decarboxylase_C"/>
</dbReference>
<evidence type="ECO:0000256" key="9">
    <source>
        <dbReference type="PIRSR" id="PIRSR600183-50"/>
    </source>
</evidence>
<dbReference type="PRINTS" id="PR01182">
    <property type="entry name" value="ORNDCRBXLASE"/>
</dbReference>
<feature type="domain" description="Orn/DAP/Arg decarboxylase 2 N-terminal" evidence="12">
    <location>
        <begin position="126"/>
        <end position="363"/>
    </location>
</feature>
<feature type="modified residue" description="N6-(pyridoxal phosphate)lysine" evidence="9">
    <location>
        <position position="150"/>
    </location>
</feature>
<dbReference type="GO" id="GO:0004586">
    <property type="term" value="F:ornithine decarboxylase activity"/>
    <property type="evidence" value="ECO:0007669"/>
    <property type="project" value="UniProtKB-EC"/>
</dbReference>
<comment type="catalytic activity">
    <reaction evidence="8">
        <text>L-ornithine + H(+) = putrescine + CO2</text>
        <dbReference type="Rhea" id="RHEA:22964"/>
        <dbReference type="ChEBI" id="CHEBI:15378"/>
        <dbReference type="ChEBI" id="CHEBI:16526"/>
        <dbReference type="ChEBI" id="CHEBI:46911"/>
        <dbReference type="ChEBI" id="CHEBI:326268"/>
        <dbReference type="EC" id="4.1.1.17"/>
    </reaction>
</comment>
<dbReference type="GO" id="GO:0033387">
    <property type="term" value="P:putrescine biosynthetic process from arginine, via ornithine"/>
    <property type="evidence" value="ECO:0007669"/>
    <property type="project" value="UniProtKB-UniPathway"/>
</dbReference>
<dbReference type="SUPFAM" id="SSF51419">
    <property type="entry name" value="PLP-binding barrel"/>
    <property type="match status" value="1"/>
</dbReference>
<comment type="pathway">
    <text evidence="5">Amine and polyamine biosynthesis; putrescine biosynthesis via L-ornithine pathway; putrescine from L-ornithine: step 1/1.</text>
</comment>
<dbReference type="PANTHER" id="PTHR11482">
    <property type="entry name" value="ARGININE/DIAMINOPIMELATE/ORNITHINE DECARBOXYLASE"/>
    <property type="match status" value="1"/>
</dbReference>
<dbReference type="Gene3D" id="2.40.37.10">
    <property type="entry name" value="Lyase, Ornithine Decarboxylase, Chain A, domain 1"/>
    <property type="match status" value="1"/>
</dbReference>
<evidence type="ECO:0000256" key="2">
    <source>
        <dbReference type="ARBA" id="ARBA00008872"/>
    </source>
</evidence>
<dbReference type="PRINTS" id="PR01179">
    <property type="entry name" value="ODADCRBXLASE"/>
</dbReference>
<dbReference type="FunFam" id="3.20.20.10:FF:000005">
    <property type="entry name" value="Ornithine decarboxylase"/>
    <property type="match status" value="1"/>
</dbReference>
<dbReference type="InterPro" id="IPR022644">
    <property type="entry name" value="De-COase2_N"/>
</dbReference>
<evidence type="ECO:0000256" key="6">
    <source>
        <dbReference type="ARBA" id="ARBA00034138"/>
    </source>
</evidence>
<dbReference type="Pfam" id="PF02784">
    <property type="entry name" value="Orn_Arg_deC_N"/>
    <property type="match status" value="1"/>
</dbReference>
<dbReference type="EMBL" id="FNXT01001197">
    <property type="protein sequence ID" value="SZX73740.1"/>
    <property type="molecule type" value="Genomic_DNA"/>
</dbReference>
<evidence type="ECO:0000259" key="12">
    <source>
        <dbReference type="Pfam" id="PF02784"/>
    </source>
</evidence>
<feature type="domain" description="Orn/DAP/Arg decarboxylase 2 C-terminal" evidence="11">
    <location>
        <begin position="121"/>
        <end position="466"/>
    </location>
</feature>
<dbReference type="InterPro" id="IPR000183">
    <property type="entry name" value="Orn/DAP/Arg_de-COase"/>
</dbReference>
<dbReference type="Gene3D" id="3.20.20.10">
    <property type="entry name" value="Alanine racemase"/>
    <property type="match status" value="1"/>
</dbReference>
<reference evidence="13 14" key="1">
    <citation type="submission" date="2016-10" db="EMBL/GenBank/DDBJ databases">
        <authorList>
            <person name="Cai Z."/>
        </authorList>
    </citation>
    <scope>NUCLEOTIDE SEQUENCE [LARGE SCALE GENOMIC DNA]</scope>
</reference>
<evidence type="ECO:0000259" key="11">
    <source>
        <dbReference type="Pfam" id="PF00278"/>
    </source>
</evidence>
<dbReference type="CDD" id="cd00622">
    <property type="entry name" value="PLPDE_III_ODC"/>
    <property type="match status" value="1"/>
</dbReference>
<keyword evidence="3 9" id="KW-0663">Pyridoxal phosphate</keyword>
<feature type="active site" description="Proton donor" evidence="9">
    <location>
        <position position="439"/>
    </location>
</feature>
<dbReference type="Pfam" id="PF00278">
    <property type="entry name" value="Orn_DAP_Arg_deC"/>
    <property type="match status" value="1"/>
</dbReference>
<gene>
    <name evidence="13" type="ORF">BQ4739_LOCUS13993</name>
</gene>
<dbReference type="InterPro" id="IPR029066">
    <property type="entry name" value="PLP-binding_barrel"/>
</dbReference>
<protein>
    <recommendedName>
        <fullName evidence="6">ornithine decarboxylase</fullName>
        <ecNumber evidence="6">4.1.1.17</ecNumber>
    </recommendedName>
</protein>
<evidence type="ECO:0000256" key="7">
    <source>
        <dbReference type="ARBA" id="ARBA00046672"/>
    </source>
</evidence>
<comment type="cofactor">
    <cofactor evidence="1 9">
        <name>pyridoxal 5'-phosphate</name>
        <dbReference type="ChEBI" id="CHEBI:597326"/>
    </cofactor>
</comment>
<proteinExistence type="inferred from homology"/>
<dbReference type="InterPro" id="IPR022643">
    <property type="entry name" value="De-COase2_C"/>
</dbReference>
<evidence type="ECO:0000256" key="1">
    <source>
        <dbReference type="ARBA" id="ARBA00001933"/>
    </source>
</evidence>
<dbReference type="AlphaFoldDB" id="A0A383W980"/>
<evidence type="ECO:0000256" key="4">
    <source>
        <dbReference type="ARBA" id="ARBA00023239"/>
    </source>
</evidence>